<dbReference type="InterPro" id="IPR011006">
    <property type="entry name" value="CheY-like_superfamily"/>
</dbReference>
<keyword evidence="3" id="KW-0805">Transcription regulation</keyword>
<dbReference type="PROSITE" id="PS00688">
    <property type="entry name" value="SIGMA54_INTERACT_3"/>
    <property type="match status" value="1"/>
</dbReference>
<keyword evidence="2" id="KW-0067">ATP-binding</keyword>
<reference evidence="9" key="1">
    <citation type="journal article" date="2020" name="mSystems">
        <title>Genome- and Community-Level Interaction Insights into Carbon Utilization and Element Cycling Functions of Hydrothermarchaeota in Hydrothermal Sediment.</title>
        <authorList>
            <person name="Zhou Z."/>
            <person name="Liu Y."/>
            <person name="Xu W."/>
            <person name="Pan J."/>
            <person name="Luo Z.H."/>
            <person name="Li M."/>
        </authorList>
    </citation>
    <scope>NUCLEOTIDE SEQUENCE [LARGE SCALE GENOMIC DNA]</scope>
    <source>
        <strain evidence="9">HyVt-443</strain>
    </source>
</reference>
<dbReference type="InterPro" id="IPR027417">
    <property type="entry name" value="P-loop_NTPase"/>
</dbReference>
<dbReference type="InterPro" id="IPR003593">
    <property type="entry name" value="AAA+_ATPase"/>
</dbReference>
<evidence type="ECO:0000259" key="8">
    <source>
        <dbReference type="PROSITE" id="PS50110"/>
    </source>
</evidence>
<evidence type="ECO:0000313" key="9">
    <source>
        <dbReference type="EMBL" id="HEB95964.1"/>
    </source>
</evidence>
<dbReference type="Gene3D" id="1.10.8.60">
    <property type="match status" value="1"/>
</dbReference>
<dbReference type="FunFam" id="3.40.50.300:FF:000006">
    <property type="entry name" value="DNA-binding transcriptional regulator NtrC"/>
    <property type="match status" value="1"/>
</dbReference>
<dbReference type="InterPro" id="IPR058031">
    <property type="entry name" value="AAA_lid_NorR"/>
</dbReference>
<dbReference type="Gene3D" id="3.40.50.2300">
    <property type="match status" value="1"/>
</dbReference>
<dbReference type="AlphaFoldDB" id="A0A831RNU5"/>
<dbReference type="SUPFAM" id="SSF52172">
    <property type="entry name" value="CheY-like"/>
    <property type="match status" value="1"/>
</dbReference>
<dbReference type="GO" id="GO:0000160">
    <property type="term" value="P:phosphorelay signal transduction system"/>
    <property type="evidence" value="ECO:0007669"/>
    <property type="project" value="InterPro"/>
</dbReference>
<feature type="domain" description="Response regulatory" evidence="8">
    <location>
        <begin position="4"/>
        <end position="115"/>
    </location>
</feature>
<dbReference type="EMBL" id="DRKP01000066">
    <property type="protein sequence ID" value="HEB95964.1"/>
    <property type="molecule type" value="Genomic_DNA"/>
</dbReference>
<dbReference type="PRINTS" id="PR01590">
    <property type="entry name" value="HTHFIS"/>
</dbReference>
<gene>
    <name evidence="9" type="ORF">ENI96_05985</name>
</gene>
<evidence type="ECO:0000256" key="1">
    <source>
        <dbReference type="ARBA" id="ARBA00022741"/>
    </source>
</evidence>
<keyword evidence="6" id="KW-0597">Phosphoprotein</keyword>
<dbReference type="PROSITE" id="PS50045">
    <property type="entry name" value="SIGMA54_INTERACT_4"/>
    <property type="match status" value="1"/>
</dbReference>
<dbReference type="SMART" id="SM00448">
    <property type="entry name" value="REC"/>
    <property type="match status" value="1"/>
</dbReference>
<comment type="caution">
    <text evidence="9">The sequence shown here is derived from an EMBL/GenBank/DDBJ whole genome shotgun (WGS) entry which is preliminary data.</text>
</comment>
<evidence type="ECO:0000256" key="3">
    <source>
        <dbReference type="ARBA" id="ARBA00023015"/>
    </source>
</evidence>
<dbReference type="Pfam" id="PF00072">
    <property type="entry name" value="Response_reg"/>
    <property type="match status" value="1"/>
</dbReference>
<feature type="domain" description="Sigma-54 factor interaction" evidence="7">
    <location>
        <begin position="139"/>
        <end position="367"/>
    </location>
</feature>
<organism evidence="9">
    <name type="scientific">Sedimenticola thiotaurini</name>
    <dbReference type="NCBI Taxonomy" id="1543721"/>
    <lineage>
        <taxon>Bacteria</taxon>
        <taxon>Pseudomonadati</taxon>
        <taxon>Pseudomonadota</taxon>
        <taxon>Gammaproteobacteria</taxon>
        <taxon>Chromatiales</taxon>
        <taxon>Sedimenticolaceae</taxon>
        <taxon>Sedimenticola</taxon>
    </lineage>
</organism>
<dbReference type="InterPro" id="IPR009057">
    <property type="entry name" value="Homeodomain-like_sf"/>
</dbReference>
<evidence type="ECO:0000256" key="6">
    <source>
        <dbReference type="PROSITE-ProRule" id="PRU00169"/>
    </source>
</evidence>
<dbReference type="Proteomes" id="UP000886251">
    <property type="component" value="Unassembled WGS sequence"/>
</dbReference>
<sequence length="456" mass="51377">MKGNILVIEDDRVLNGLIVEHLRGLGYEPTPALSWAQARDHLHRREPKLIIMDVRLPDANGVELLNELSLVSPVILLTAFGSVRDAVEAMKAGASEYLLKPITLDELELVVERVLSAADLESDHRFCKQLLQSQADRFMIGSSPALNEVQQLIEAVAPNDISVLIQGESGVGKELVAQAIHDCSARSGRNFVAVDCCTLQEKLFESEVFGHERGAFTDAKRQKKGLIEGAEGGTLFLDEIGEIEPAIQAKLLRVLETGKFRRLGGTRDLDANVRIVAATNRDLERMSRDGGFRSDLYYRLAAFVIDVPPLRQRREDILPLAKHFVENHNFSKRIDKRFSTTAQHMLTAYDWPGNIRELKNIVERAIILSGDSPVIRPEHLSFSSSQLSMEAGFSLNFDVEPTLQEIERRYLEQLLERYSGHRSRIARILGISERSVYRMLEKHGLRDRQEIAADRR</sequence>
<name>A0A831RNU5_9GAMM</name>
<dbReference type="InterPro" id="IPR002197">
    <property type="entry name" value="HTH_Fis"/>
</dbReference>
<dbReference type="InterPro" id="IPR025944">
    <property type="entry name" value="Sigma_54_int_dom_CS"/>
</dbReference>
<dbReference type="InterPro" id="IPR002078">
    <property type="entry name" value="Sigma_54_int"/>
</dbReference>
<dbReference type="Gene3D" id="3.40.50.300">
    <property type="entry name" value="P-loop containing nucleotide triphosphate hydrolases"/>
    <property type="match status" value="1"/>
</dbReference>
<proteinExistence type="predicted"/>
<feature type="modified residue" description="4-aspartylphosphate" evidence="6">
    <location>
        <position position="53"/>
    </location>
</feature>
<dbReference type="Pfam" id="PF25601">
    <property type="entry name" value="AAA_lid_14"/>
    <property type="match status" value="1"/>
</dbReference>
<keyword evidence="5" id="KW-0804">Transcription</keyword>
<dbReference type="GO" id="GO:0043565">
    <property type="term" value="F:sequence-specific DNA binding"/>
    <property type="evidence" value="ECO:0007669"/>
    <property type="project" value="InterPro"/>
</dbReference>
<dbReference type="InterPro" id="IPR025662">
    <property type="entry name" value="Sigma_54_int_dom_ATP-bd_1"/>
</dbReference>
<protein>
    <submittedName>
        <fullName evidence="9">Sigma-54-dependent Fis family transcriptional regulator</fullName>
    </submittedName>
</protein>
<accession>A0A831RNU5</accession>
<dbReference type="InterPro" id="IPR001789">
    <property type="entry name" value="Sig_transdc_resp-reg_receiver"/>
</dbReference>
<dbReference type="InterPro" id="IPR025943">
    <property type="entry name" value="Sigma_54_int_dom_ATP-bd_2"/>
</dbReference>
<dbReference type="PANTHER" id="PTHR32071:SF117">
    <property type="entry name" value="PTS-DEPENDENT DIHYDROXYACETONE KINASE OPERON REGULATORY PROTEIN-RELATED"/>
    <property type="match status" value="1"/>
</dbReference>
<dbReference type="GO" id="GO:0005524">
    <property type="term" value="F:ATP binding"/>
    <property type="evidence" value="ECO:0007669"/>
    <property type="project" value="UniProtKB-KW"/>
</dbReference>
<dbReference type="PANTHER" id="PTHR32071">
    <property type="entry name" value="TRANSCRIPTIONAL REGULATORY PROTEIN"/>
    <property type="match status" value="1"/>
</dbReference>
<dbReference type="Pfam" id="PF00158">
    <property type="entry name" value="Sigma54_activat"/>
    <property type="match status" value="1"/>
</dbReference>
<evidence type="ECO:0000256" key="5">
    <source>
        <dbReference type="ARBA" id="ARBA00023163"/>
    </source>
</evidence>
<dbReference type="GO" id="GO:0006355">
    <property type="term" value="P:regulation of DNA-templated transcription"/>
    <property type="evidence" value="ECO:0007669"/>
    <property type="project" value="InterPro"/>
</dbReference>
<evidence type="ECO:0000256" key="2">
    <source>
        <dbReference type="ARBA" id="ARBA00022840"/>
    </source>
</evidence>
<keyword evidence="1" id="KW-0547">Nucleotide-binding</keyword>
<dbReference type="SUPFAM" id="SSF46689">
    <property type="entry name" value="Homeodomain-like"/>
    <property type="match status" value="1"/>
</dbReference>
<keyword evidence="4" id="KW-0238">DNA-binding</keyword>
<dbReference type="SUPFAM" id="SSF52540">
    <property type="entry name" value="P-loop containing nucleoside triphosphate hydrolases"/>
    <property type="match status" value="1"/>
</dbReference>
<dbReference type="PROSITE" id="PS00676">
    <property type="entry name" value="SIGMA54_INTERACT_2"/>
    <property type="match status" value="1"/>
</dbReference>
<dbReference type="Pfam" id="PF02954">
    <property type="entry name" value="HTH_8"/>
    <property type="match status" value="1"/>
</dbReference>
<evidence type="ECO:0000259" key="7">
    <source>
        <dbReference type="PROSITE" id="PS50045"/>
    </source>
</evidence>
<dbReference type="PROSITE" id="PS50110">
    <property type="entry name" value="RESPONSE_REGULATORY"/>
    <property type="match status" value="1"/>
</dbReference>
<dbReference type="PROSITE" id="PS00675">
    <property type="entry name" value="SIGMA54_INTERACT_1"/>
    <property type="match status" value="1"/>
</dbReference>
<dbReference type="CDD" id="cd00009">
    <property type="entry name" value="AAA"/>
    <property type="match status" value="1"/>
</dbReference>
<evidence type="ECO:0000256" key="4">
    <source>
        <dbReference type="ARBA" id="ARBA00023125"/>
    </source>
</evidence>
<dbReference type="SMART" id="SM00382">
    <property type="entry name" value="AAA"/>
    <property type="match status" value="1"/>
</dbReference>
<dbReference type="Gene3D" id="1.10.10.60">
    <property type="entry name" value="Homeodomain-like"/>
    <property type="match status" value="1"/>
</dbReference>